<dbReference type="InterPro" id="IPR037278">
    <property type="entry name" value="ARFGAP/RecO"/>
</dbReference>
<evidence type="ECO:0000256" key="5">
    <source>
        <dbReference type="ARBA" id="ARBA00023204"/>
    </source>
</evidence>
<dbReference type="Pfam" id="PF02565">
    <property type="entry name" value="RecO_C"/>
    <property type="match status" value="1"/>
</dbReference>
<sequence>MEWHDAGVVLSSRPLGERDAVVTLLTRDHGRHPGLVRGGAGRRMTPVLQAGNEVQVQWRARLSDHLGSFTLELLRPRAAAVLDSARRLAALSAVCALVEQCLPEREPHARLFDGLAVVFDVIEADGPWAPLMVRFEVELLAELGFGLDLANCAVTGSPDDLTHVSPRTGRAVSARAAEPYGDRLLRLPRFLLGAQAGNDYPAEVADGFALTGHFIERHILGPQGRNLPPARARLLNLLLG</sequence>
<dbReference type="InterPro" id="IPR012340">
    <property type="entry name" value="NA-bd_OB-fold"/>
</dbReference>
<dbReference type="Proteomes" id="UP000284605">
    <property type="component" value="Unassembled WGS sequence"/>
</dbReference>
<keyword evidence="4 7" id="KW-0233">DNA recombination</keyword>
<dbReference type="InterPro" id="IPR042242">
    <property type="entry name" value="RecO_C"/>
</dbReference>
<dbReference type="InterPro" id="IPR022572">
    <property type="entry name" value="DNA_rep/recomb_RecO_N"/>
</dbReference>
<comment type="function">
    <text evidence="7">Involved in DNA repair and RecF pathway recombination.</text>
</comment>
<dbReference type="PANTHER" id="PTHR33991">
    <property type="entry name" value="DNA REPAIR PROTEIN RECO"/>
    <property type="match status" value="1"/>
</dbReference>
<dbReference type="GO" id="GO:0006302">
    <property type="term" value="P:double-strand break repair"/>
    <property type="evidence" value="ECO:0007669"/>
    <property type="project" value="TreeGrafter"/>
</dbReference>
<evidence type="ECO:0000259" key="8">
    <source>
        <dbReference type="Pfam" id="PF11967"/>
    </source>
</evidence>
<protein>
    <recommendedName>
        <fullName evidence="2 7">DNA repair protein RecO</fullName>
    </recommendedName>
    <alternativeName>
        <fullName evidence="6 7">Recombination protein O</fullName>
    </alternativeName>
</protein>
<keyword evidence="10" id="KW-1185">Reference proteome</keyword>
<keyword evidence="5 7" id="KW-0234">DNA repair</keyword>
<evidence type="ECO:0000256" key="1">
    <source>
        <dbReference type="ARBA" id="ARBA00007452"/>
    </source>
</evidence>
<dbReference type="AlphaFoldDB" id="A0A418WJ09"/>
<dbReference type="GO" id="GO:0043590">
    <property type="term" value="C:bacterial nucleoid"/>
    <property type="evidence" value="ECO:0007669"/>
    <property type="project" value="TreeGrafter"/>
</dbReference>
<dbReference type="SUPFAM" id="SSF57863">
    <property type="entry name" value="ArfGap/RecO-like zinc finger"/>
    <property type="match status" value="1"/>
</dbReference>
<dbReference type="Pfam" id="PF11967">
    <property type="entry name" value="RecO_N"/>
    <property type="match status" value="1"/>
</dbReference>
<evidence type="ECO:0000313" key="10">
    <source>
        <dbReference type="Proteomes" id="UP000284605"/>
    </source>
</evidence>
<name>A0A418WJ09_9PROT</name>
<feature type="domain" description="DNA replication/recombination mediator RecO N-terminal" evidence="8">
    <location>
        <begin position="1"/>
        <end position="74"/>
    </location>
</feature>
<evidence type="ECO:0000256" key="6">
    <source>
        <dbReference type="ARBA" id="ARBA00033409"/>
    </source>
</evidence>
<dbReference type="EMBL" id="QYUK01000011">
    <property type="protein sequence ID" value="RJF89994.1"/>
    <property type="molecule type" value="Genomic_DNA"/>
</dbReference>
<dbReference type="SUPFAM" id="SSF50249">
    <property type="entry name" value="Nucleic acid-binding proteins"/>
    <property type="match status" value="1"/>
</dbReference>
<dbReference type="NCBIfam" id="TIGR00613">
    <property type="entry name" value="reco"/>
    <property type="match status" value="1"/>
</dbReference>
<organism evidence="9 10">
    <name type="scientific">Oleomonas cavernae</name>
    <dbReference type="NCBI Taxonomy" id="2320859"/>
    <lineage>
        <taxon>Bacteria</taxon>
        <taxon>Pseudomonadati</taxon>
        <taxon>Pseudomonadota</taxon>
        <taxon>Alphaproteobacteria</taxon>
        <taxon>Acetobacterales</taxon>
        <taxon>Acetobacteraceae</taxon>
        <taxon>Oleomonas</taxon>
    </lineage>
</organism>
<dbReference type="PANTHER" id="PTHR33991:SF1">
    <property type="entry name" value="DNA REPAIR PROTEIN RECO"/>
    <property type="match status" value="1"/>
</dbReference>
<comment type="similarity">
    <text evidence="1 7">Belongs to the RecO family.</text>
</comment>
<evidence type="ECO:0000256" key="7">
    <source>
        <dbReference type="HAMAP-Rule" id="MF_00201"/>
    </source>
</evidence>
<dbReference type="OrthoDB" id="9804792at2"/>
<dbReference type="HAMAP" id="MF_00201">
    <property type="entry name" value="RecO"/>
    <property type="match status" value="1"/>
</dbReference>
<gene>
    <name evidence="7 9" type="primary">recO</name>
    <name evidence="9" type="ORF">D3874_14075</name>
</gene>
<dbReference type="Gene3D" id="1.20.1440.120">
    <property type="entry name" value="Recombination protein O, C-terminal domain"/>
    <property type="match status" value="1"/>
</dbReference>
<evidence type="ECO:0000313" key="9">
    <source>
        <dbReference type="EMBL" id="RJF89994.1"/>
    </source>
</evidence>
<proteinExistence type="inferred from homology"/>
<dbReference type="RefSeq" id="WP_119778644.1">
    <property type="nucleotide sequence ID" value="NZ_QYUK01000011.1"/>
</dbReference>
<dbReference type="InterPro" id="IPR003717">
    <property type="entry name" value="RecO"/>
</dbReference>
<evidence type="ECO:0000256" key="3">
    <source>
        <dbReference type="ARBA" id="ARBA00022763"/>
    </source>
</evidence>
<keyword evidence="3 7" id="KW-0227">DNA damage</keyword>
<comment type="caution">
    <text evidence="9">The sequence shown here is derived from an EMBL/GenBank/DDBJ whole genome shotgun (WGS) entry which is preliminary data.</text>
</comment>
<dbReference type="GO" id="GO:0006310">
    <property type="term" value="P:DNA recombination"/>
    <property type="evidence" value="ECO:0007669"/>
    <property type="project" value="UniProtKB-UniRule"/>
</dbReference>
<dbReference type="Gene3D" id="2.40.50.140">
    <property type="entry name" value="Nucleic acid-binding proteins"/>
    <property type="match status" value="1"/>
</dbReference>
<evidence type="ECO:0000256" key="4">
    <source>
        <dbReference type="ARBA" id="ARBA00023172"/>
    </source>
</evidence>
<accession>A0A418WJ09</accession>
<reference evidence="9 10" key="1">
    <citation type="submission" date="2018-09" db="EMBL/GenBank/DDBJ databases">
        <authorList>
            <person name="Zhu H."/>
        </authorList>
    </citation>
    <scope>NUCLEOTIDE SEQUENCE [LARGE SCALE GENOMIC DNA]</scope>
    <source>
        <strain evidence="9 10">K1W22B-8</strain>
    </source>
</reference>
<evidence type="ECO:0000256" key="2">
    <source>
        <dbReference type="ARBA" id="ARBA00021310"/>
    </source>
</evidence>